<evidence type="ECO:0000313" key="2">
    <source>
        <dbReference type="Proteomes" id="UP000241444"/>
    </source>
</evidence>
<dbReference type="EMBL" id="PGGO01000029">
    <property type="protein sequence ID" value="PSH62607.1"/>
    <property type="molecule type" value="Genomic_DNA"/>
</dbReference>
<comment type="caution">
    <text evidence="1">The sequence shown here is derived from an EMBL/GenBank/DDBJ whole genome shotgun (WGS) entry which is preliminary data.</text>
</comment>
<dbReference type="Proteomes" id="UP000241444">
    <property type="component" value="Unassembled WGS sequence"/>
</dbReference>
<protein>
    <submittedName>
        <fullName evidence="1">Uncharacterized protein</fullName>
    </submittedName>
</protein>
<accession>A0A2P7B813</accession>
<name>A0A2P7B813_9HYPH</name>
<reference evidence="2" key="1">
    <citation type="submission" date="2017-11" db="EMBL/GenBank/DDBJ databases">
        <authorList>
            <person name="Kuznetsova I."/>
            <person name="Sazanova A."/>
            <person name="Chirak E."/>
            <person name="Safronova V."/>
            <person name="Willems A."/>
        </authorList>
    </citation>
    <scope>NUCLEOTIDE SEQUENCE [LARGE SCALE GENOMIC DNA]</scope>
    <source>
        <strain evidence="2">STM 196</strain>
    </source>
</reference>
<dbReference type="AlphaFoldDB" id="A0A2P7B813"/>
<dbReference type="RefSeq" id="WP_106713868.1">
    <property type="nucleotide sequence ID" value="NZ_PGGO01000029.1"/>
</dbReference>
<sequence length="59" mass="7152">MTTDTLARFQKLVDEWDPSDWGPGERDLLEDVATELRTYRREFGELLDWRQSPEWRLPQ</sequence>
<keyword evidence="2" id="KW-1185">Reference proteome</keyword>
<proteinExistence type="predicted"/>
<gene>
    <name evidence="1" type="ORF">CU102_25470</name>
</gene>
<evidence type="ECO:0000313" key="1">
    <source>
        <dbReference type="EMBL" id="PSH62607.1"/>
    </source>
</evidence>
<organism evidence="1 2">
    <name type="scientific">Phyllobacterium brassicacearum</name>
    <dbReference type="NCBI Taxonomy" id="314235"/>
    <lineage>
        <taxon>Bacteria</taxon>
        <taxon>Pseudomonadati</taxon>
        <taxon>Pseudomonadota</taxon>
        <taxon>Alphaproteobacteria</taxon>
        <taxon>Hyphomicrobiales</taxon>
        <taxon>Phyllobacteriaceae</taxon>
        <taxon>Phyllobacterium</taxon>
    </lineage>
</organism>